<keyword evidence="2" id="KW-1185">Reference proteome</keyword>
<dbReference type="NCBIfam" id="NF006133">
    <property type="entry name" value="PRK08278.1"/>
    <property type="match status" value="1"/>
</dbReference>
<dbReference type="InterPro" id="IPR002347">
    <property type="entry name" value="SDR_fam"/>
</dbReference>
<dbReference type="PRINTS" id="PR00081">
    <property type="entry name" value="GDHRDH"/>
</dbReference>
<dbReference type="InterPro" id="IPR051935">
    <property type="entry name" value="HSDL2"/>
</dbReference>
<dbReference type="Pfam" id="PF00106">
    <property type="entry name" value="adh_short"/>
    <property type="match status" value="1"/>
</dbReference>
<dbReference type="EMBL" id="BAABKK010000015">
    <property type="protein sequence ID" value="GAA5195190.1"/>
    <property type="molecule type" value="Genomic_DNA"/>
</dbReference>
<gene>
    <name evidence="1" type="ORF">GCM10023346_24450</name>
</gene>
<dbReference type="Proteomes" id="UP001500200">
    <property type="component" value="Unassembled WGS sequence"/>
</dbReference>
<evidence type="ECO:0000313" key="2">
    <source>
        <dbReference type="Proteomes" id="UP001500200"/>
    </source>
</evidence>
<name>A0ABP9SID3_9MICC</name>
<organism evidence="1 2">
    <name type="scientific">Arthrobacter gyeryongensis</name>
    <dbReference type="NCBI Taxonomy" id="1650592"/>
    <lineage>
        <taxon>Bacteria</taxon>
        <taxon>Bacillati</taxon>
        <taxon>Actinomycetota</taxon>
        <taxon>Actinomycetes</taxon>
        <taxon>Micrococcales</taxon>
        <taxon>Micrococcaceae</taxon>
        <taxon>Arthrobacter</taxon>
    </lineage>
</organism>
<dbReference type="Gene3D" id="3.40.50.720">
    <property type="entry name" value="NAD(P)-binding Rossmann-like Domain"/>
    <property type="match status" value="1"/>
</dbReference>
<dbReference type="PANTHER" id="PTHR42808:SF3">
    <property type="entry name" value="HYDROXYSTEROID DEHYDROGENASE-LIKE PROTEIN 2"/>
    <property type="match status" value="1"/>
</dbReference>
<comment type="caution">
    <text evidence="1">The sequence shown here is derived from an EMBL/GenBank/DDBJ whole genome shotgun (WGS) entry which is preliminary data.</text>
</comment>
<reference evidence="2" key="1">
    <citation type="journal article" date="2019" name="Int. J. Syst. Evol. Microbiol.">
        <title>The Global Catalogue of Microorganisms (GCM) 10K type strain sequencing project: providing services to taxonomists for standard genome sequencing and annotation.</title>
        <authorList>
            <consortium name="The Broad Institute Genomics Platform"/>
            <consortium name="The Broad Institute Genome Sequencing Center for Infectious Disease"/>
            <person name="Wu L."/>
            <person name="Ma J."/>
        </authorList>
    </citation>
    <scope>NUCLEOTIDE SEQUENCE [LARGE SCALE GENOMIC DNA]</scope>
    <source>
        <strain evidence="2">JCM 18514</strain>
    </source>
</reference>
<dbReference type="SUPFAM" id="SSF51735">
    <property type="entry name" value="NAD(P)-binding Rossmann-fold domains"/>
    <property type="match status" value="1"/>
</dbReference>
<evidence type="ECO:0000313" key="1">
    <source>
        <dbReference type="EMBL" id="GAA5195190.1"/>
    </source>
</evidence>
<dbReference type="PANTHER" id="PTHR42808">
    <property type="entry name" value="HYDROXYSTEROID DEHYDROGENASE-LIKE PROTEIN 2"/>
    <property type="match status" value="1"/>
</dbReference>
<sequence>MGYSVLMTSSNDASANPALPYQARGSLKGRTILMSGGSRGIGLAIATRAARDGANIVIMAKTGEPHPKLQGTVFTAAEQLEAAGAQALPLVGDVRNDGDVAAAVAAAVERFGGIDVVVNNASAIDLSRTDAIDMKRYDLMQDINVRGTFLLSKLALPALRKSSNGHILTLSPPLNLDPKWAGMHLAYTMAKYGMSLTTLGLAEELKNDGVWVNSLWPCTLIDTAAIRNMPGGAQIAQAARGPEIMADAAHAVLTGAHLTADSGGSASSSSASKTGNFYTDEQVLRAAGVSDFRPYSLGAPEEKLVSDIFL</sequence>
<protein>
    <submittedName>
        <fullName evidence="1">NAD(P)-dependent oxidoreductase</fullName>
    </submittedName>
</protein>
<dbReference type="InterPro" id="IPR036291">
    <property type="entry name" value="NAD(P)-bd_dom_sf"/>
</dbReference>
<accession>A0ABP9SID3</accession>
<proteinExistence type="predicted"/>